<proteinExistence type="predicted"/>
<dbReference type="GeneID" id="106752685"/>
<dbReference type="AlphaFoldDB" id="A0A1S3T814"/>
<name>A0A1S3T814_VIGRR</name>
<keyword evidence="1" id="KW-1185">Reference proteome</keyword>
<evidence type="ECO:0000313" key="2">
    <source>
        <dbReference type="RefSeq" id="XP_014489906.1"/>
    </source>
</evidence>
<sequence length="213" mass="23100">MRKAGRAIQRGGVRPHAAGRVYALTGAEAISSGNLIINCGLLFGVPCVMLFDSGAIHSFISEACVKKLGLSVEELDLGLVVSIPASGLVRTFSICVRCLIVVEGRRFKVNLIYLPLEGLEVILGMDWLSANRILIDCGNKELMFSDEDEYMSFSIDVLRQDIMKDASCFLVLSHMEVTQGSDSPAQENQGVNLAVVNDFLDVFPKEVPGLPPP</sequence>
<dbReference type="PANTHER" id="PTHR15503">
    <property type="entry name" value="LDOC1 RELATED"/>
    <property type="match status" value="1"/>
</dbReference>
<dbReference type="RefSeq" id="XP_014489906.1">
    <property type="nucleotide sequence ID" value="XM_014634420.1"/>
</dbReference>
<gene>
    <name evidence="2" type="primary">LOC106752685</name>
</gene>
<reference evidence="2" key="1">
    <citation type="submission" date="2025-08" db="UniProtKB">
        <authorList>
            <consortium name="RefSeq"/>
        </authorList>
    </citation>
    <scope>IDENTIFICATION</scope>
    <source>
        <tissue evidence="2">Leaf</tissue>
    </source>
</reference>
<evidence type="ECO:0000313" key="1">
    <source>
        <dbReference type="Proteomes" id="UP000087766"/>
    </source>
</evidence>
<accession>A0A1S3T814</accession>
<protein>
    <submittedName>
        <fullName evidence="2">Uncharacterized protein LOC106752685</fullName>
    </submittedName>
</protein>
<dbReference type="Proteomes" id="UP000087766">
    <property type="component" value="Unplaced"/>
</dbReference>
<dbReference type="Gene3D" id="2.40.70.10">
    <property type="entry name" value="Acid Proteases"/>
    <property type="match status" value="1"/>
</dbReference>
<dbReference type="PANTHER" id="PTHR15503:SF45">
    <property type="entry name" value="RNA-DIRECTED DNA POLYMERASE HOMOLOG"/>
    <property type="match status" value="1"/>
</dbReference>
<dbReference type="CDD" id="cd00303">
    <property type="entry name" value="retropepsin_like"/>
    <property type="match status" value="1"/>
</dbReference>
<organism evidence="1 2">
    <name type="scientific">Vigna radiata var. radiata</name>
    <name type="common">Mung bean</name>
    <name type="synonym">Phaseolus aureus</name>
    <dbReference type="NCBI Taxonomy" id="3916"/>
    <lineage>
        <taxon>Eukaryota</taxon>
        <taxon>Viridiplantae</taxon>
        <taxon>Streptophyta</taxon>
        <taxon>Embryophyta</taxon>
        <taxon>Tracheophyta</taxon>
        <taxon>Spermatophyta</taxon>
        <taxon>Magnoliopsida</taxon>
        <taxon>eudicotyledons</taxon>
        <taxon>Gunneridae</taxon>
        <taxon>Pentapetalae</taxon>
        <taxon>rosids</taxon>
        <taxon>fabids</taxon>
        <taxon>Fabales</taxon>
        <taxon>Fabaceae</taxon>
        <taxon>Papilionoideae</taxon>
        <taxon>50 kb inversion clade</taxon>
        <taxon>NPAAA clade</taxon>
        <taxon>indigoferoid/millettioid clade</taxon>
        <taxon>Phaseoleae</taxon>
        <taxon>Vigna</taxon>
    </lineage>
</organism>
<dbReference type="SUPFAM" id="SSF50630">
    <property type="entry name" value="Acid proteases"/>
    <property type="match status" value="1"/>
</dbReference>
<dbReference type="InterPro" id="IPR032567">
    <property type="entry name" value="RTL1-rel"/>
</dbReference>
<dbReference type="Pfam" id="PF08284">
    <property type="entry name" value="RVP_2"/>
    <property type="match status" value="1"/>
</dbReference>
<dbReference type="InterPro" id="IPR021109">
    <property type="entry name" value="Peptidase_aspartic_dom_sf"/>
</dbReference>
<dbReference type="OrthoDB" id="1435700at2759"/>
<dbReference type="KEGG" id="vra:106752685"/>